<evidence type="ECO:0000313" key="4">
    <source>
        <dbReference type="Proteomes" id="UP000195729"/>
    </source>
</evidence>
<dbReference type="Pfam" id="PF00535">
    <property type="entry name" value="Glycos_transf_2"/>
    <property type="match status" value="1"/>
</dbReference>
<organism evidence="2 5">
    <name type="scientific">Tatumella citrea</name>
    <name type="common">Pantoea citrea</name>
    <dbReference type="NCBI Taxonomy" id="53336"/>
    <lineage>
        <taxon>Bacteria</taxon>
        <taxon>Pseudomonadati</taxon>
        <taxon>Pseudomonadota</taxon>
        <taxon>Gammaproteobacteria</taxon>
        <taxon>Enterobacterales</taxon>
        <taxon>Erwiniaceae</taxon>
        <taxon>Tatumella</taxon>
    </lineage>
</organism>
<proteinExistence type="predicted"/>
<evidence type="ECO:0000259" key="1">
    <source>
        <dbReference type="Pfam" id="PF00535"/>
    </source>
</evidence>
<dbReference type="Gene3D" id="3.90.550.10">
    <property type="entry name" value="Spore Coat Polysaccharide Biosynthesis Protein SpsA, Chain A"/>
    <property type="match status" value="1"/>
</dbReference>
<dbReference type="InterPro" id="IPR029044">
    <property type="entry name" value="Nucleotide-diphossugar_trans"/>
</dbReference>
<dbReference type="GO" id="GO:0016758">
    <property type="term" value="F:hexosyltransferase activity"/>
    <property type="evidence" value="ECO:0007669"/>
    <property type="project" value="UniProtKB-ARBA"/>
</dbReference>
<sequence>MKKTNVSFVILTWNREVFLKMCLPALYNAIQKKTECEIIIMDNCSDDDSYKFMQEFERDYKDFIGIKIFRNEVNSGINAYKKLFAEASGSIIIEVDDDVIEFPDEVDNIFIDYFSCFKRFGFIALDVVQNELTNGSKPGKENYIDCYYQDKIIQKGPTGGWCAGFRRKHYMMIKWFFNRYNLNFKFGEDGFIQLAFKFLGLKSGIIKDIKCLHASGPIYSRMYGLTGRDIEKYESSGMVNMAEKYK</sequence>
<dbReference type="EMBL" id="CP015581">
    <property type="protein sequence ID" value="ARU97124.1"/>
    <property type="molecule type" value="Genomic_DNA"/>
</dbReference>
<feature type="domain" description="Glycosyltransferase 2-like" evidence="1">
    <location>
        <begin position="7"/>
        <end position="106"/>
    </location>
</feature>
<dbReference type="RefSeq" id="WP_087487470.1">
    <property type="nucleotide sequence ID" value="NZ_CP015579.1"/>
</dbReference>
<dbReference type="KEGG" id="tci:A7K98_04290"/>
<gene>
    <name evidence="2" type="ORF">A7K98_04290</name>
    <name evidence="3" type="ORF">A7K99_04290</name>
</gene>
<dbReference type="Proteomes" id="UP000195814">
    <property type="component" value="Chromosome"/>
</dbReference>
<dbReference type="EMBL" id="CP015579">
    <property type="protein sequence ID" value="ARU93086.1"/>
    <property type="molecule type" value="Genomic_DNA"/>
</dbReference>
<name>A0A1Y0L4W9_TATCI</name>
<keyword evidence="4" id="KW-1185">Reference proteome</keyword>
<dbReference type="InterPro" id="IPR001173">
    <property type="entry name" value="Glyco_trans_2-like"/>
</dbReference>
<dbReference type="CDD" id="cd00761">
    <property type="entry name" value="Glyco_tranf_GTA_type"/>
    <property type="match status" value="1"/>
</dbReference>
<evidence type="ECO:0000313" key="5">
    <source>
        <dbReference type="Proteomes" id="UP000195814"/>
    </source>
</evidence>
<dbReference type="PANTHER" id="PTHR22916:SF3">
    <property type="entry name" value="UDP-GLCNAC:BETAGAL BETA-1,3-N-ACETYLGLUCOSAMINYLTRANSFERASE-LIKE PROTEIN 1"/>
    <property type="match status" value="1"/>
</dbReference>
<dbReference type="PANTHER" id="PTHR22916">
    <property type="entry name" value="GLYCOSYLTRANSFERASE"/>
    <property type="match status" value="1"/>
</dbReference>
<dbReference type="AlphaFoldDB" id="A0A1Y0L4W9"/>
<dbReference type="OrthoDB" id="6638511at2"/>
<dbReference type="SUPFAM" id="SSF53448">
    <property type="entry name" value="Nucleotide-diphospho-sugar transferases"/>
    <property type="match status" value="1"/>
</dbReference>
<evidence type="ECO:0000313" key="3">
    <source>
        <dbReference type="EMBL" id="ARU97124.1"/>
    </source>
</evidence>
<protein>
    <recommendedName>
        <fullName evidence="1">Glycosyltransferase 2-like domain-containing protein</fullName>
    </recommendedName>
</protein>
<accession>A0A1Y0L4W9</accession>
<dbReference type="Proteomes" id="UP000195729">
    <property type="component" value="Chromosome"/>
</dbReference>
<reference evidence="4 5" key="1">
    <citation type="submission" date="2016-05" db="EMBL/GenBank/DDBJ databases">
        <title>Complete genome sequence of two 2,5-diketo-D-glunonic acid producing strain Tatumella citrea.</title>
        <authorList>
            <person name="Duan C."/>
            <person name="Yang J."/>
            <person name="Yang S."/>
        </authorList>
    </citation>
    <scope>NUCLEOTIDE SEQUENCE [LARGE SCALE GENOMIC DNA]</scope>
    <source>
        <strain evidence="3 4">ATCC 39140</strain>
        <strain evidence="2 5">DSM 13699</strain>
    </source>
</reference>
<evidence type="ECO:0000313" key="2">
    <source>
        <dbReference type="EMBL" id="ARU93086.1"/>
    </source>
</evidence>